<dbReference type="InterPro" id="IPR006311">
    <property type="entry name" value="TAT_signal"/>
</dbReference>
<gene>
    <name evidence="2" type="ORF">SAMN04489841_1837</name>
</gene>
<feature type="region of interest" description="Disordered" evidence="1">
    <location>
        <begin position="117"/>
        <end position="154"/>
    </location>
</feature>
<dbReference type="AlphaFoldDB" id="A0A1H9GBI8"/>
<organism evidence="2 3">
    <name type="scientific">Natrinema salaciae</name>
    <dbReference type="NCBI Taxonomy" id="1186196"/>
    <lineage>
        <taxon>Archaea</taxon>
        <taxon>Methanobacteriati</taxon>
        <taxon>Methanobacteriota</taxon>
        <taxon>Stenosarchaea group</taxon>
        <taxon>Halobacteria</taxon>
        <taxon>Halobacteriales</taxon>
        <taxon>Natrialbaceae</taxon>
        <taxon>Natrinema</taxon>
    </lineage>
</organism>
<sequence length="589" mass="64002">MKPNERADAIDRRSFLGRAGVSAMLLGTGLGTGATGRAGDSRDADALPWAEPFDQADGTTVHDGETAWQIESADAHPSFAVRSGALTAEETDGEGRWLSEPIDVSSVDAVDVTVTVRGSGPLRDDPDSPPAVVGSDPPRDPDGDGRFEDVDGDGSVDLDDAVALFDALESEEVSANADAFDRNCNGDADYDDVVTLARNARNDGDDADADTECGRVGETLTVSYLLDGNETVVATYADDVSREGETVEATVAAGDTLRIVITARTTDPKTTYRVDSVQVTGTGDGTGGDGPGELREPTLFFDDFESGSMAEANTLSLDLNRDGFYWQSNNRTSVVQDEWPDGGRSIWSNGEQDVFAEGRDWRPRSGRRSLRFRYPAGESWAEQRFWMNDDATGYPEIWIGFWIRVPHNYSQASGGGSPTNDKFLAVWTDGYSIHGTGPTGVFNLWSSHDEEPGSARATVSGSLAERDDGQSYSHTKGIDDFIVPARDQGRWMYSVHRLTMSSAPGEADGVMQWWRRWEDEAAVELVAERTDYVFSPPEDPSKPQGWNKGYLLGWSNPTYAEDTEFLIDDFALSTEPLIEGLPEQQNNDG</sequence>
<dbReference type="OrthoDB" id="380080at2157"/>
<name>A0A1H9GBI8_9EURY</name>
<reference evidence="3" key="1">
    <citation type="submission" date="2016-10" db="EMBL/GenBank/DDBJ databases">
        <authorList>
            <person name="Varghese N."/>
            <person name="Submissions S."/>
        </authorList>
    </citation>
    <scope>NUCLEOTIDE SEQUENCE [LARGE SCALE GENOMIC DNA]</scope>
    <source>
        <strain evidence="3">DSM 25055</strain>
    </source>
</reference>
<evidence type="ECO:0000256" key="1">
    <source>
        <dbReference type="SAM" id="MobiDB-lite"/>
    </source>
</evidence>
<dbReference type="STRING" id="1186196.SAMN04489841_1837"/>
<dbReference type="Proteomes" id="UP000199114">
    <property type="component" value="Unassembled WGS sequence"/>
</dbReference>
<evidence type="ECO:0000313" key="3">
    <source>
        <dbReference type="Proteomes" id="UP000199114"/>
    </source>
</evidence>
<dbReference type="PROSITE" id="PS51318">
    <property type="entry name" value="TAT"/>
    <property type="match status" value="1"/>
</dbReference>
<evidence type="ECO:0000313" key="2">
    <source>
        <dbReference type="EMBL" id="SEQ47545.1"/>
    </source>
</evidence>
<feature type="region of interest" description="Disordered" evidence="1">
    <location>
        <begin position="27"/>
        <end position="48"/>
    </location>
</feature>
<proteinExistence type="predicted"/>
<accession>A0A1H9GBI8</accession>
<dbReference type="EMBL" id="FOFD01000002">
    <property type="protein sequence ID" value="SEQ47545.1"/>
    <property type="molecule type" value="Genomic_DNA"/>
</dbReference>
<dbReference type="RefSeq" id="WP_090616681.1">
    <property type="nucleotide sequence ID" value="NZ_FOFD01000002.1"/>
</dbReference>
<keyword evidence="3" id="KW-1185">Reference proteome</keyword>
<protein>
    <submittedName>
        <fullName evidence="2">Uncharacterized protein</fullName>
    </submittedName>
</protein>
<feature type="compositionally biased region" description="Basic and acidic residues" evidence="1">
    <location>
        <begin position="137"/>
        <end position="149"/>
    </location>
</feature>